<dbReference type="EMBL" id="JAHRIO010062168">
    <property type="protein sequence ID" value="MEQ2179180.1"/>
    <property type="molecule type" value="Genomic_DNA"/>
</dbReference>
<evidence type="ECO:0000313" key="1">
    <source>
        <dbReference type="EMBL" id="MEQ2179180.1"/>
    </source>
</evidence>
<evidence type="ECO:0000313" key="2">
    <source>
        <dbReference type="Proteomes" id="UP001476798"/>
    </source>
</evidence>
<protein>
    <submittedName>
        <fullName evidence="1">Rho GTPase-activating protein 29</fullName>
    </submittedName>
</protein>
<feature type="non-terminal residue" evidence="1">
    <location>
        <position position="1"/>
    </location>
</feature>
<reference evidence="1 2" key="1">
    <citation type="submission" date="2021-06" db="EMBL/GenBank/DDBJ databases">
        <authorList>
            <person name="Palmer J.M."/>
        </authorList>
    </citation>
    <scope>NUCLEOTIDE SEQUENCE [LARGE SCALE GENOMIC DNA]</scope>
    <source>
        <strain evidence="1 2">GA_2019</strain>
        <tissue evidence="1">Muscle</tissue>
    </source>
</reference>
<keyword evidence="2" id="KW-1185">Reference proteome</keyword>
<sequence>INFKEVNPENKQAIFSEIHTSIDTLAFTFGNVVSDFLMGDVDSSSGLGIPLTRRSKSFDNLSVDPQGYVPGNRDLVGKFASQSDIYL</sequence>
<dbReference type="Proteomes" id="UP001476798">
    <property type="component" value="Unassembled WGS sequence"/>
</dbReference>
<name>A0ABV0P6V6_9TELE</name>
<accession>A0ABV0P6V6</accession>
<organism evidence="1 2">
    <name type="scientific">Goodea atripinnis</name>
    <dbReference type="NCBI Taxonomy" id="208336"/>
    <lineage>
        <taxon>Eukaryota</taxon>
        <taxon>Metazoa</taxon>
        <taxon>Chordata</taxon>
        <taxon>Craniata</taxon>
        <taxon>Vertebrata</taxon>
        <taxon>Euteleostomi</taxon>
        <taxon>Actinopterygii</taxon>
        <taxon>Neopterygii</taxon>
        <taxon>Teleostei</taxon>
        <taxon>Neoteleostei</taxon>
        <taxon>Acanthomorphata</taxon>
        <taxon>Ovalentaria</taxon>
        <taxon>Atherinomorphae</taxon>
        <taxon>Cyprinodontiformes</taxon>
        <taxon>Goodeidae</taxon>
        <taxon>Goodea</taxon>
    </lineage>
</organism>
<gene>
    <name evidence="1" type="primary">ARHGAP29_2</name>
    <name evidence="1" type="ORF">GOODEAATRI_021976</name>
</gene>
<proteinExistence type="predicted"/>
<comment type="caution">
    <text evidence="1">The sequence shown here is derived from an EMBL/GenBank/DDBJ whole genome shotgun (WGS) entry which is preliminary data.</text>
</comment>